<protein>
    <submittedName>
        <fullName evidence="1">Uncharacterized protein</fullName>
    </submittedName>
</protein>
<reference evidence="1" key="2">
    <citation type="submission" date="2021-04" db="EMBL/GenBank/DDBJ databases">
        <authorList>
            <person name="Gilroy R."/>
        </authorList>
    </citation>
    <scope>NUCLEOTIDE SEQUENCE</scope>
    <source>
        <strain evidence="1">Gambia16-930</strain>
    </source>
</reference>
<gene>
    <name evidence="1" type="ORF">IAC47_02995</name>
</gene>
<dbReference type="AlphaFoldDB" id="A0A9D1UGQ5"/>
<sequence length="83" mass="9434">MNRETIEKAANARYEDNTFSYKGFITGAEWRINSAWHDMSEKPNGIFVILIDFGGDVEEYSLGINLDGAETAKRWAYISDLIP</sequence>
<reference evidence="1" key="1">
    <citation type="journal article" date="2021" name="PeerJ">
        <title>Extensive microbial diversity within the chicken gut microbiome revealed by metagenomics and culture.</title>
        <authorList>
            <person name="Gilroy R."/>
            <person name="Ravi A."/>
            <person name="Getino M."/>
            <person name="Pursley I."/>
            <person name="Horton D.L."/>
            <person name="Alikhan N.F."/>
            <person name="Baker D."/>
            <person name="Gharbi K."/>
            <person name="Hall N."/>
            <person name="Watson M."/>
            <person name="Adriaenssens E.M."/>
            <person name="Foster-Nyarko E."/>
            <person name="Jarju S."/>
            <person name="Secka A."/>
            <person name="Antonio M."/>
            <person name="Oren A."/>
            <person name="Chaudhuri R.R."/>
            <person name="La Ragione R."/>
            <person name="Hildebrand F."/>
            <person name="Pallen M.J."/>
        </authorList>
    </citation>
    <scope>NUCLEOTIDE SEQUENCE</scope>
    <source>
        <strain evidence="1">Gambia16-930</strain>
    </source>
</reference>
<dbReference type="EMBL" id="DXGG01000103">
    <property type="protein sequence ID" value="HIW87224.1"/>
    <property type="molecule type" value="Genomic_DNA"/>
</dbReference>
<evidence type="ECO:0000313" key="2">
    <source>
        <dbReference type="Proteomes" id="UP000824267"/>
    </source>
</evidence>
<accession>A0A9D1UGQ5</accession>
<evidence type="ECO:0000313" key="1">
    <source>
        <dbReference type="EMBL" id="HIW87224.1"/>
    </source>
</evidence>
<dbReference type="Proteomes" id="UP000824267">
    <property type="component" value="Unassembled WGS sequence"/>
</dbReference>
<organism evidence="1 2">
    <name type="scientific">Candidatus Onthomorpha intestinigallinarum</name>
    <dbReference type="NCBI Taxonomy" id="2840880"/>
    <lineage>
        <taxon>Bacteria</taxon>
        <taxon>Pseudomonadati</taxon>
        <taxon>Bacteroidota</taxon>
        <taxon>Bacteroidia</taxon>
        <taxon>Bacteroidales</taxon>
        <taxon>Candidatus Onthomorpha</taxon>
    </lineage>
</organism>
<proteinExistence type="predicted"/>
<comment type="caution">
    <text evidence="1">The sequence shown here is derived from an EMBL/GenBank/DDBJ whole genome shotgun (WGS) entry which is preliminary data.</text>
</comment>
<name>A0A9D1UGQ5_9BACT</name>